<evidence type="ECO:0000313" key="3">
    <source>
        <dbReference type="EMBL" id="RCI11281.1"/>
    </source>
</evidence>
<dbReference type="STRING" id="1330021.A0A367LA34"/>
<feature type="region of interest" description="Disordered" evidence="1">
    <location>
        <begin position="454"/>
        <end position="482"/>
    </location>
</feature>
<comment type="caution">
    <text evidence="3">The sequence shown here is derived from an EMBL/GenBank/DDBJ whole genome shotgun (WGS) entry which is preliminary data.</text>
</comment>
<dbReference type="Pfam" id="PF01979">
    <property type="entry name" value="Amidohydro_1"/>
    <property type="match status" value="1"/>
</dbReference>
<dbReference type="GO" id="GO:0016787">
    <property type="term" value="F:hydrolase activity"/>
    <property type="evidence" value="ECO:0007669"/>
    <property type="project" value="InterPro"/>
</dbReference>
<feature type="compositionally biased region" description="Polar residues" evidence="1">
    <location>
        <begin position="10"/>
        <end position="26"/>
    </location>
</feature>
<dbReference type="InterPro" id="IPR051781">
    <property type="entry name" value="Metallo-dep_Hydrolase"/>
</dbReference>
<dbReference type="AlphaFoldDB" id="A0A367LA34"/>
<dbReference type="InterPro" id="IPR032466">
    <property type="entry name" value="Metal_Hydrolase"/>
</dbReference>
<protein>
    <recommendedName>
        <fullName evidence="2">Amidohydrolase-related domain-containing protein</fullName>
    </recommendedName>
</protein>
<proteinExistence type="predicted"/>
<dbReference type="PANTHER" id="PTHR43135:SF3">
    <property type="entry name" value="ALPHA-D-RIBOSE 1-METHYLPHOSPHONATE 5-TRIPHOSPHATE DIPHOSPHATASE"/>
    <property type="match status" value="1"/>
</dbReference>
<dbReference type="OrthoDB" id="194468at2759"/>
<organism evidence="3 4">
    <name type="scientific">Ophiocordyceps polyrhachis-furcata BCC 54312</name>
    <dbReference type="NCBI Taxonomy" id="1330021"/>
    <lineage>
        <taxon>Eukaryota</taxon>
        <taxon>Fungi</taxon>
        <taxon>Dikarya</taxon>
        <taxon>Ascomycota</taxon>
        <taxon>Pezizomycotina</taxon>
        <taxon>Sordariomycetes</taxon>
        <taxon>Hypocreomycetidae</taxon>
        <taxon>Hypocreales</taxon>
        <taxon>Ophiocordycipitaceae</taxon>
        <taxon>Ophiocordyceps</taxon>
    </lineage>
</organism>
<dbReference type="PANTHER" id="PTHR43135">
    <property type="entry name" value="ALPHA-D-RIBOSE 1-METHYLPHOSPHONATE 5-TRIPHOSPHATE DIPHOSPHATASE"/>
    <property type="match status" value="1"/>
</dbReference>
<dbReference type="Proteomes" id="UP000253664">
    <property type="component" value="Unassembled WGS sequence"/>
</dbReference>
<dbReference type="EMBL" id="LKCN02000010">
    <property type="protein sequence ID" value="RCI11281.1"/>
    <property type="molecule type" value="Genomic_DNA"/>
</dbReference>
<name>A0A367LA34_9HYPO</name>
<dbReference type="Gene3D" id="3.20.20.140">
    <property type="entry name" value="Metal-dependent hydrolases"/>
    <property type="match status" value="1"/>
</dbReference>
<keyword evidence="4" id="KW-1185">Reference proteome</keyword>
<sequence>MADMNVIIEDSQNNMNPHQPQDTTHPSLPAAEDELDPFLSLPSVMVYQQSQVSRHDLVLDPETGVIIAVHKGSRGPATEGSVVIDGTNHTLLPGLIESHMHAHDGHLPKGRDVSFNLRSALRCGITTCCDMHSSPDIIHQLRQKVIKMDEEGDLGSTMADLKSCLWAATIKGGWPKPVVLGPDPSEEQRAFVDSWPNVTPENAIEFVTQQRKAGADYIKLMQEDGSCLALPDGAIPPASAEVQEAVVKAARAQGLVVVGHALSLDNTELLLRAGVDGLTHTFIDKPLSDSVLDLYKQTNSFVMPTLVVLSSLTAEEQQRRQRFADVALRNGVIDDFTHGIMTEPLKGASAEARLSYACDTLRRFKDEGVDILAGTDSVAGLRGTAVGPSMWMELDMYVERCGMSIREALRSATSVPAKRLGFHDRGVGDVSEGLDCLWERDGVAGVWKKGLRLSVKKKKKKKKKQKKKKKKKQKQKADKDVD</sequence>
<feature type="region of interest" description="Disordered" evidence="1">
    <location>
        <begin position="9"/>
        <end position="29"/>
    </location>
</feature>
<feature type="compositionally biased region" description="Basic residues" evidence="1">
    <location>
        <begin position="454"/>
        <end position="474"/>
    </location>
</feature>
<evidence type="ECO:0000256" key="1">
    <source>
        <dbReference type="SAM" id="MobiDB-lite"/>
    </source>
</evidence>
<dbReference type="InterPro" id="IPR006680">
    <property type="entry name" value="Amidohydro-rel"/>
</dbReference>
<feature type="non-terminal residue" evidence="3">
    <location>
        <position position="482"/>
    </location>
</feature>
<reference evidence="3 4" key="1">
    <citation type="journal article" date="2015" name="BMC Genomics">
        <title>Insights from the genome of Ophiocordyceps polyrhachis-furcata to pathogenicity and host specificity in insect fungi.</title>
        <authorList>
            <person name="Wichadakul D."/>
            <person name="Kobmoo N."/>
            <person name="Ingsriswang S."/>
            <person name="Tangphatsornruang S."/>
            <person name="Chantasingh D."/>
            <person name="Luangsa-ard J.J."/>
            <person name="Eurwilaichitr L."/>
        </authorList>
    </citation>
    <scope>NUCLEOTIDE SEQUENCE [LARGE SCALE GENOMIC DNA]</scope>
    <source>
        <strain evidence="3 4">BCC 54312</strain>
    </source>
</reference>
<evidence type="ECO:0000313" key="4">
    <source>
        <dbReference type="Proteomes" id="UP000253664"/>
    </source>
</evidence>
<feature type="domain" description="Amidohydrolase-related" evidence="2">
    <location>
        <begin position="90"/>
        <end position="425"/>
    </location>
</feature>
<gene>
    <name evidence="3" type="ORF">L249_7780</name>
</gene>
<evidence type="ECO:0000259" key="2">
    <source>
        <dbReference type="Pfam" id="PF01979"/>
    </source>
</evidence>
<accession>A0A367LA34</accession>
<dbReference type="SUPFAM" id="SSF51556">
    <property type="entry name" value="Metallo-dependent hydrolases"/>
    <property type="match status" value="1"/>
</dbReference>